<keyword evidence="2" id="KW-1185">Reference proteome</keyword>
<comment type="caution">
    <text evidence="1">The sequence shown here is derived from an EMBL/GenBank/DDBJ whole genome shotgun (WGS) entry which is preliminary data.</text>
</comment>
<dbReference type="Proteomes" id="UP000664795">
    <property type="component" value="Unassembled WGS sequence"/>
</dbReference>
<protein>
    <submittedName>
        <fullName evidence="1">Uncharacterized protein</fullName>
    </submittedName>
</protein>
<organism evidence="1 2">
    <name type="scientific">Fibrella aquatilis</name>
    <dbReference type="NCBI Taxonomy" id="2817059"/>
    <lineage>
        <taxon>Bacteria</taxon>
        <taxon>Pseudomonadati</taxon>
        <taxon>Bacteroidota</taxon>
        <taxon>Cytophagia</taxon>
        <taxon>Cytophagales</taxon>
        <taxon>Spirosomataceae</taxon>
        <taxon>Fibrella</taxon>
    </lineage>
</organism>
<evidence type="ECO:0000313" key="2">
    <source>
        <dbReference type="Proteomes" id="UP000664795"/>
    </source>
</evidence>
<dbReference type="AlphaFoldDB" id="A0A939JYN4"/>
<dbReference type="EMBL" id="JAFMYU010000011">
    <property type="protein sequence ID" value="MBO0932289.1"/>
    <property type="molecule type" value="Genomic_DNA"/>
</dbReference>
<proteinExistence type="predicted"/>
<dbReference type="RefSeq" id="WP_207336255.1">
    <property type="nucleotide sequence ID" value="NZ_JAFMYU010000011.1"/>
</dbReference>
<gene>
    <name evidence="1" type="ORF">J2I48_14850</name>
</gene>
<name>A0A939JYN4_9BACT</name>
<accession>A0A939JYN4</accession>
<reference evidence="1 2" key="1">
    <citation type="submission" date="2021-03" db="EMBL/GenBank/DDBJ databases">
        <title>Fibrella sp. HMF5036 genome sequencing and assembly.</title>
        <authorList>
            <person name="Kang H."/>
            <person name="Kim H."/>
            <person name="Bae S."/>
            <person name="Joh K."/>
        </authorList>
    </citation>
    <scope>NUCLEOTIDE SEQUENCE [LARGE SCALE GENOMIC DNA]</scope>
    <source>
        <strain evidence="1 2">HMF5036</strain>
    </source>
</reference>
<evidence type="ECO:0000313" key="1">
    <source>
        <dbReference type="EMBL" id="MBO0932289.1"/>
    </source>
</evidence>
<sequence length="131" mass="14875">MKSMKFWLFVGLLSAPIFIYSQFRADTDWPMEQRVRAANDASWVQLILDKPARRPALVRLVDQSGAVMAYRLVSPTTTEATIRFGLAALPPGTYRLELHDRHLIRANELVLTGKQSARSGRQLLIRNVDPQ</sequence>